<comment type="caution">
    <text evidence="12">The sequence shown here is derived from an EMBL/GenBank/DDBJ whole genome shotgun (WGS) entry which is preliminary data.</text>
</comment>
<gene>
    <name evidence="12" type="ORF">EYC98_20290</name>
</gene>
<dbReference type="InterPro" id="IPR022346">
    <property type="entry name" value="T2SS_GspH"/>
</dbReference>
<dbReference type="Pfam" id="PF07963">
    <property type="entry name" value="N_methyl"/>
    <property type="match status" value="1"/>
</dbReference>
<name>A0ABT3TLK4_9GAMM</name>
<evidence type="ECO:0000256" key="8">
    <source>
        <dbReference type="ARBA" id="ARBA00023136"/>
    </source>
</evidence>
<evidence type="ECO:0000313" key="12">
    <source>
        <dbReference type="EMBL" id="MCX2983208.1"/>
    </source>
</evidence>
<comment type="similarity">
    <text evidence="9">Belongs to the GSP H family.</text>
</comment>
<evidence type="ECO:0000259" key="11">
    <source>
        <dbReference type="Pfam" id="PF12019"/>
    </source>
</evidence>
<evidence type="ECO:0000256" key="9">
    <source>
        <dbReference type="ARBA" id="ARBA00025772"/>
    </source>
</evidence>
<evidence type="ECO:0000313" key="13">
    <source>
        <dbReference type="Proteomes" id="UP001143362"/>
    </source>
</evidence>
<dbReference type="NCBIfam" id="TIGR02532">
    <property type="entry name" value="IV_pilin_GFxxxE"/>
    <property type="match status" value="1"/>
</dbReference>
<keyword evidence="3" id="KW-1003">Cell membrane</keyword>
<evidence type="ECO:0000256" key="3">
    <source>
        <dbReference type="ARBA" id="ARBA00022475"/>
    </source>
</evidence>
<evidence type="ECO:0000256" key="7">
    <source>
        <dbReference type="ARBA" id="ARBA00022989"/>
    </source>
</evidence>
<sequence length="189" mass="19462">MTMKSLSKNRGLTLMEMMVTLMILGLIATLGAPNLSEFIEDNRLNAAVGDLVSSIQAGRAEAVGRNAYVTLCKKNAGSTACVAGGGWQQGWITFVDVDGDGVIDAGDGDEIVAIHDALLGSVTLHGTAGVANLITFRPSGQTSIITMQAIIACDSRGFVSDSKGMVISIMGRASTMSAADTGQTSCLTS</sequence>
<dbReference type="EMBL" id="SHNN01000006">
    <property type="protein sequence ID" value="MCX2983208.1"/>
    <property type="molecule type" value="Genomic_DNA"/>
</dbReference>
<evidence type="ECO:0000256" key="5">
    <source>
        <dbReference type="ARBA" id="ARBA00022519"/>
    </source>
</evidence>
<accession>A0ABT3TLK4</accession>
<evidence type="ECO:0000256" key="6">
    <source>
        <dbReference type="ARBA" id="ARBA00022692"/>
    </source>
</evidence>
<protein>
    <recommendedName>
        <fullName evidence="2">Type II secretion system protein H</fullName>
    </recommendedName>
    <alternativeName>
        <fullName evidence="10">General secretion pathway protein H</fullName>
    </alternativeName>
</protein>
<dbReference type="InterPro" id="IPR045584">
    <property type="entry name" value="Pilin-like"/>
</dbReference>
<evidence type="ECO:0000256" key="10">
    <source>
        <dbReference type="ARBA" id="ARBA00030775"/>
    </source>
</evidence>
<evidence type="ECO:0000256" key="1">
    <source>
        <dbReference type="ARBA" id="ARBA00004377"/>
    </source>
</evidence>
<dbReference type="Proteomes" id="UP001143362">
    <property type="component" value="Unassembled WGS sequence"/>
</dbReference>
<reference evidence="12" key="1">
    <citation type="submission" date="2019-02" db="EMBL/GenBank/DDBJ databases">
        <authorList>
            <person name="Li S.-H."/>
        </authorList>
    </citation>
    <scope>NUCLEOTIDE SEQUENCE</scope>
    <source>
        <strain evidence="12">IMCC14734</strain>
    </source>
</reference>
<comment type="subcellular location">
    <subcellularLocation>
        <location evidence="1">Cell inner membrane</location>
        <topology evidence="1">Single-pass membrane protein</topology>
    </subcellularLocation>
</comment>
<dbReference type="Pfam" id="PF12019">
    <property type="entry name" value="GspH"/>
    <property type="match status" value="1"/>
</dbReference>
<evidence type="ECO:0000256" key="2">
    <source>
        <dbReference type="ARBA" id="ARBA00021549"/>
    </source>
</evidence>
<evidence type="ECO:0000256" key="4">
    <source>
        <dbReference type="ARBA" id="ARBA00022481"/>
    </source>
</evidence>
<organism evidence="12 13">
    <name type="scientific">Candidatus Litorirhabdus singularis</name>
    <dbReference type="NCBI Taxonomy" id="2518993"/>
    <lineage>
        <taxon>Bacteria</taxon>
        <taxon>Pseudomonadati</taxon>
        <taxon>Pseudomonadota</taxon>
        <taxon>Gammaproteobacteria</taxon>
        <taxon>Cellvibrionales</taxon>
        <taxon>Halieaceae</taxon>
        <taxon>Candidatus Litorirhabdus</taxon>
    </lineage>
</organism>
<keyword evidence="5" id="KW-0997">Cell inner membrane</keyword>
<keyword evidence="8" id="KW-0472">Membrane</keyword>
<dbReference type="Gene3D" id="3.55.40.10">
    <property type="entry name" value="minor pseudopilin epsh domain"/>
    <property type="match status" value="1"/>
</dbReference>
<proteinExistence type="inferred from homology"/>
<dbReference type="SUPFAM" id="SSF54523">
    <property type="entry name" value="Pili subunits"/>
    <property type="match status" value="1"/>
</dbReference>
<keyword evidence="6" id="KW-0812">Transmembrane</keyword>
<keyword evidence="4" id="KW-0488">Methylation</keyword>
<keyword evidence="7" id="KW-1133">Transmembrane helix</keyword>
<feature type="domain" description="General secretion pathway GspH" evidence="11">
    <location>
        <begin position="48"/>
        <end position="163"/>
    </location>
</feature>
<keyword evidence="13" id="KW-1185">Reference proteome</keyword>
<dbReference type="InterPro" id="IPR012902">
    <property type="entry name" value="N_methyl_site"/>
</dbReference>